<reference evidence="1 2" key="1">
    <citation type="journal article" date="2018" name="J. Allergy Clin. Immunol.">
        <title>High-quality assembly of Dermatophagoides pteronyssinus genome and transcriptome reveals a wide range of novel allergens.</title>
        <authorList>
            <person name="Liu X.Y."/>
            <person name="Yang K.Y."/>
            <person name="Wang M.Q."/>
            <person name="Kwok J.S."/>
            <person name="Zeng X."/>
            <person name="Yang Z."/>
            <person name="Xiao X.J."/>
            <person name="Lau C.P."/>
            <person name="Li Y."/>
            <person name="Huang Z.M."/>
            <person name="Ba J.G."/>
            <person name="Yim A.K."/>
            <person name="Ouyang C.Y."/>
            <person name="Ngai S.M."/>
            <person name="Chan T.F."/>
            <person name="Leung E.L."/>
            <person name="Liu L."/>
            <person name="Liu Z.G."/>
            <person name="Tsui S.K."/>
        </authorList>
    </citation>
    <scope>NUCLEOTIDE SEQUENCE [LARGE SCALE GENOMIC DNA]</scope>
    <source>
        <strain evidence="1">Derp</strain>
    </source>
</reference>
<dbReference type="Proteomes" id="UP000887458">
    <property type="component" value="Unassembled WGS sequence"/>
</dbReference>
<gene>
    <name evidence="1" type="ORF">DERP_009144</name>
</gene>
<keyword evidence="2" id="KW-1185">Reference proteome</keyword>
<organism evidence="1 2">
    <name type="scientific">Dermatophagoides pteronyssinus</name>
    <name type="common">European house dust mite</name>
    <dbReference type="NCBI Taxonomy" id="6956"/>
    <lineage>
        <taxon>Eukaryota</taxon>
        <taxon>Metazoa</taxon>
        <taxon>Ecdysozoa</taxon>
        <taxon>Arthropoda</taxon>
        <taxon>Chelicerata</taxon>
        <taxon>Arachnida</taxon>
        <taxon>Acari</taxon>
        <taxon>Acariformes</taxon>
        <taxon>Sarcoptiformes</taxon>
        <taxon>Astigmata</taxon>
        <taxon>Psoroptidia</taxon>
        <taxon>Analgoidea</taxon>
        <taxon>Pyroglyphidae</taxon>
        <taxon>Dermatophagoidinae</taxon>
        <taxon>Dermatophagoides</taxon>
    </lineage>
</organism>
<dbReference type="EMBL" id="NJHN03000024">
    <property type="protein sequence ID" value="KAH9424922.1"/>
    <property type="molecule type" value="Genomic_DNA"/>
</dbReference>
<reference evidence="1 2" key="2">
    <citation type="journal article" date="2022" name="Mol. Biol. Evol.">
        <title>Comparative Genomics Reveals Insights into the Divergent Evolution of Astigmatic Mites and Household Pest Adaptations.</title>
        <authorList>
            <person name="Xiong Q."/>
            <person name="Wan A.T."/>
            <person name="Liu X."/>
            <person name="Fung C.S."/>
            <person name="Xiao X."/>
            <person name="Malainual N."/>
            <person name="Hou J."/>
            <person name="Wang L."/>
            <person name="Wang M."/>
            <person name="Yang K.Y."/>
            <person name="Cui Y."/>
            <person name="Leung E.L."/>
            <person name="Nong W."/>
            <person name="Shin S.K."/>
            <person name="Au S.W."/>
            <person name="Jeong K.Y."/>
            <person name="Chew F.T."/>
            <person name="Hui J.H."/>
            <person name="Leung T.F."/>
            <person name="Tungtrongchitr A."/>
            <person name="Zhong N."/>
            <person name="Liu Z."/>
            <person name="Tsui S.K."/>
        </authorList>
    </citation>
    <scope>NUCLEOTIDE SEQUENCE [LARGE SCALE GENOMIC DNA]</scope>
    <source>
        <strain evidence="1">Derp</strain>
    </source>
</reference>
<name>A0ABQ8JQW4_DERPT</name>
<protein>
    <submittedName>
        <fullName evidence="1">Uncharacterized protein</fullName>
    </submittedName>
</protein>
<comment type="caution">
    <text evidence="1">The sequence shown here is derived from an EMBL/GenBank/DDBJ whole genome shotgun (WGS) entry which is preliminary data.</text>
</comment>
<sequence length="91" mass="9809">MGELPSNGGVHDTFTRPPLTLSVATTLVGGCGNSMTSSLAERLSLPPSDSTRHTLIKMLRTCSMRKVLSAAILILDESDRDEHDIEVQQSN</sequence>
<proteinExistence type="predicted"/>
<evidence type="ECO:0000313" key="1">
    <source>
        <dbReference type="EMBL" id="KAH9424922.1"/>
    </source>
</evidence>
<accession>A0ABQ8JQW4</accession>
<evidence type="ECO:0000313" key="2">
    <source>
        <dbReference type="Proteomes" id="UP000887458"/>
    </source>
</evidence>